<keyword evidence="1" id="KW-1133">Transmembrane helix</keyword>
<dbReference type="RefSeq" id="WP_152194037.1">
    <property type="nucleotide sequence ID" value="NZ_VUKD01000001.1"/>
</dbReference>
<feature type="transmembrane region" description="Helical" evidence="1">
    <location>
        <begin position="119"/>
        <end position="137"/>
    </location>
</feature>
<protein>
    <submittedName>
        <fullName evidence="2">Uncharacterized protein</fullName>
    </submittedName>
</protein>
<name>A0A6N7EI55_9MICO</name>
<reference evidence="2 3" key="1">
    <citation type="submission" date="2019-10" db="EMBL/GenBank/DDBJ databases">
        <title>Georgenia wutianyii sp. nov. and Georgenia yuyongxinii sp. nov. isolated from plateau pika (Ochotona curzoniae) in the Qinghai-Tibet plateau of China.</title>
        <authorList>
            <person name="Tian Z."/>
        </authorList>
    </citation>
    <scope>NUCLEOTIDE SEQUENCE [LARGE SCALE GENOMIC DNA]</scope>
    <source>
        <strain evidence="2 3">JCM 19765</strain>
    </source>
</reference>
<organism evidence="2 3">
    <name type="scientific">Georgenia subflava</name>
    <dbReference type="NCBI Taxonomy" id="1622177"/>
    <lineage>
        <taxon>Bacteria</taxon>
        <taxon>Bacillati</taxon>
        <taxon>Actinomycetota</taxon>
        <taxon>Actinomycetes</taxon>
        <taxon>Micrococcales</taxon>
        <taxon>Bogoriellaceae</taxon>
        <taxon>Georgenia</taxon>
    </lineage>
</organism>
<evidence type="ECO:0000313" key="2">
    <source>
        <dbReference type="EMBL" id="MPV35836.1"/>
    </source>
</evidence>
<evidence type="ECO:0000313" key="3">
    <source>
        <dbReference type="Proteomes" id="UP000437709"/>
    </source>
</evidence>
<dbReference type="OrthoDB" id="3830457at2"/>
<sequence length="192" mass="19610">MNETPTTTAPAAPVGQLRRIWPSVAGVGFAALVGIGLTGGVELAPVLAASAVVYLGAAAVGKPAAAWPMFFATALVITLVRLLLDERVDATWFLLGGAALLAVYGFLRGGLRPAHGLPLQSVALVGFGGAAVVATGIDPDLGGYLVAAGLLGHAAWDFHHHRTERVVARSLAEFCLVLDTVLAVTIVLVTVT</sequence>
<dbReference type="Proteomes" id="UP000437709">
    <property type="component" value="Unassembled WGS sequence"/>
</dbReference>
<accession>A0A6N7EI55</accession>
<comment type="caution">
    <text evidence="2">The sequence shown here is derived from an EMBL/GenBank/DDBJ whole genome shotgun (WGS) entry which is preliminary data.</text>
</comment>
<dbReference type="AlphaFoldDB" id="A0A6N7EI55"/>
<keyword evidence="1" id="KW-0812">Transmembrane</keyword>
<proteinExistence type="predicted"/>
<evidence type="ECO:0000256" key="1">
    <source>
        <dbReference type="SAM" id="Phobius"/>
    </source>
</evidence>
<feature type="transmembrane region" description="Helical" evidence="1">
    <location>
        <begin position="67"/>
        <end position="84"/>
    </location>
</feature>
<keyword evidence="3" id="KW-1185">Reference proteome</keyword>
<feature type="transmembrane region" description="Helical" evidence="1">
    <location>
        <begin position="90"/>
        <end position="107"/>
    </location>
</feature>
<keyword evidence="1" id="KW-0472">Membrane</keyword>
<feature type="transmembrane region" description="Helical" evidence="1">
    <location>
        <begin position="171"/>
        <end position="191"/>
    </location>
</feature>
<dbReference type="EMBL" id="WHPC01000004">
    <property type="protein sequence ID" value="MPV35836.1"/>
    <property type="molecule type" value="Genomic_DNA"/>
</dbReference>
<gene>
    <name evidence="2" type="ORF">GB881_02010</name>
</gene>